<protein>
    <submittedName>
        <fullName evidence="2">Uncharacterized protein</fullName>
    </submittedName>
</protein>
<feature type="transmembrane region" description="Helical" evidence="1">
    <location>
        <begin position="45"/>
        <end position="66"/>
    </location>
</feature>
<keyword evidence="1" id="KW-0812">Transmembrane</keyword>
<feature type="transmembrane region" description="Helical" evidence="1">
    <location>
        <begin position="75"/>
        <end position="94"/>
    </location>
</feature>
<gene>
    <name evidence="2" type="ORF">KEM09_02320</name>
</gene>
<keyword evidence="1" id="KW-0472">Membrane</keyword>
<feature type="transmembrane region" description="Helical" evidence="1">
    <location>
        <begin position="114"/>
        <end position="132"/>
    </location>
</feature>
<keyword evidence="1" id="KW-1133">Transmembrane helix</keyword>
<dbReference type="RefSeq" id="WP_212224867.1">
    <property type="nucleotide sequence ID" value="NZ_JAGUCN010000002.1"/>
</dbReference>
<feature type="transmembrane region" description="Helical" evidence="1">
    <location>
        <begin position="7"/>
        <end position="25"/>
    </location>
</feature>
<feature type="transmembrane region" description="Helical" evidence="1">
    <location>
        <begin position="188"/>
        <end position="208"/>
    </location>
</feature>
<keyword evidence="3" id="KW-1185">Reference proteome</keyword>
<evidence type="ECO:0000313" key="2">
    <source>
        <dbReference type="EMBL" id="MBS2210216.1"/>
    </source>
</evidence>
<feature type="transmembrane region" description="Helical" evidence="1">
    <location>
        <begin position="220"/>
        <end position="240"/>
    </location>
</feature>
<reference evidence="2 3" key="1">
    <citation type="journal article" date="2014" name="Int. J. Syst. Evol. Microbiol.">
        <title>Carboxylicivirga gen. nov. in the family Marinilabiliaceae with two novel species, Carboxylicivirga mesophila sp. nov. and Carboxylicivirga taeanensis sp. nov., and reclassification of Cytophaga fermentans as Saccharicrinis fermentans gen. nov., comb. nov.</title>
        <authorList>
            <person name="Yang S.H."/>
            <person name="Seo H.S."/>
            <person name="Woo J.H."/>
            <person name="Oh H.M."/>
            <person name="Jang H."/>
            <person name="Lee J.H."/>
            <person name="Kim S.J."/>
            <person name="Kwon K.K."/>
        </authorList>
    </citation>
    <scope>NUCLEOTIDE SEQUENCE [LARGE SCALE GENOMIC DNA]</scope>
    <source>
        <strain evidence="2 3">JCM 18290</strain>
    </source>
</reference>
<accession>A0ABS5K5F0</accession>
<comment type="caution">
    <text evidence="2">The sequence shown here is derived from an EMBL/GenBank/DDBJ whole genome shotgun (WGS) entry which is preliminary data.</text>
</comment>
<organism evidence="2 3">
    <name type="scientific">Carboxylicivirga mesophila</name>
    <dbReference type="NCBI Taxonomy" id="1166478"/>
    <lineage>
        <taxon>Bacteria</taxon>
        <taxon>Pseudomonadati</taxon>
        <taxon>Bacteroidota</taxon>
        <taxon>Bacteroidia</taxon>
        <taxon>Marinilabiliales</taxon>
        <taxon>Marinilabiliaceae</taxon>
        <taxon>Carboxylicivirga</taxon>
    </lineage>
</organism>
<name>A0ABS5K5F0_9BACT</name>
<dbReference type="EMBL" id="JAGUCN010000002">
    <property type="protein sequence ID" value="MBS2210216.1"/>
    <property type="molecule type" value="Genomic_DNA"/>
</dbReference>
<sequence length="267" mass="31414">MKKVFPILDWIFIGNSGLIFIGMLFDIEFFRSYPFSERFGFSGIYARMSINDVSLFYLIANFYIFYRWYNKEVNIYKFIIVFGASFFVGTKAIYLQNFLLVSYIVVSVIELRKYVLLIVSALTVVLLSVYNFTFWESLYQKKGVLSVITSLRSDLFRERIPDAVEQMSISSVLFGYRNPFPFFVEMDIIDLFLTIGLIGGGVYIYLYYKILYNYKSSNSYAWLFVICYFMLVALSGRYLYSGVNAIYLSILAMYLRNKQEVTFLYEE</sequence>
<evidence type="ECO:0000256" key="1">
    <source>
        <dbReference type="SAM" id="Phobius"/>
    </source>
</evidence>
<dbReference type="Proteomes" id="UP000721861">
    <property type="component" value="Unassembled WGS sequence"/>
</dbReference>
<proteinExistence type="predicted"/>
<evidence type="ECO:0000313" key="3">
    <source>
        <dbReference type="Proteomes" id="UP000721861"/>
    </source>
</evidence>